<reference evidence="3 4" key="1">
    <citation type="submission" date="2018-01" db="EMBL/GenBank/DDBJ databases">
        <title>Metagenomic assembled genomes from two thermal pools in the Uzon Caldera, Kamchatka, Russia.</title>
        <authorList>
            <person name="Wilkins L."/>
            <person name="Ettinger C."/>
        </authorList>
    </citation>
    <scope>NUCLEOTIDE SEQUENCE [LARGE SCALE GENOMIC DNA]</scope>
    <source>
        <strain evidence="3">ZAV-02</strain>
    </source>
</reference>
<dbReference type="Proteomes" id="UP000243376">
    <property type="component" value="Unassembled WGS sequence"/>
</dbReference>
<evidence type="ECO:0000313" key="3">
    <source>
        <dbReference type="EMBL" id="PMP72886.1"/>
    </source>
</evidence>
<dbReference type="EMBL" id="PNIQ01001132">
    <property type="protein sequence ID" value="PMP72886.1"/>
    <property type="molecule type" value="Genomic_DNA"/>
</dbReference>
<dbReference type="InterPro" id="IPR006015">
    <property type="entry name" value="Universal_stress_UspA"/>
</dbReference>
<evidence type="ECO:0000256" key="1">
    <source>
        <dbReference type="ARBA" id="ARBA00008791"/>
    </source>
</evidence>
<dbReference type="PRINTS" id="PR01438">
    <property type="entry name" value="UNVRSLSTRESS"/>
</dbReference>
<dbReference type="PANTHER" id="PTHR46268">
    <property type="entry name" value="STRESS RESPONSE PROTEIN NHAX"/>
    <property type="match status" value="1"/>
</dbReference>
<proteinExistence type="inferred from homology"/>
<dbReference type="InterPro" id="IPR006016">
    <property type="entry name" value="UspA"/>
</dbReference>
<organism evidence="3 4">
    <name type="scientific">Chloroflexus aggregans</name>
    <dbReference type="NCBI Taxonomy" id="152260"/>
    <lineage>
        <taxon>Bacteria</taxon>
        <taxon>Bacillati</taxon>
        <taxon>Chloroflexota</taxon>
        <taxon>Chloroflexia</taxon>
        <taxon>Chloroflexales</taxon>
        <taxon>Chloroflexineae</taxon>
        <taxon>Chloroflexaceae</taxon>
        <taxon>Chloroflexus</taxon>
    </lineage>
</organism>
<dbReference type="PANTHER" id="PTHR46268:SF6">
    <property type="entry name" value="UNIVERSAL STRESS PROTEIN UP12"/>
    <property type="match status" value="1"/>
</dbReference>
<evidence type="ECO:0000259" key="2">
    <source>
        <dbReference type="Pfam" id="PF00582"/>
    </source>
</evidence>
<dbReference type="SUPFAM" id="SSF52402">
    <property type="entry name" value="Adenine nucleotide alpha hydrolases-like"/>
    <property type="match status" value="2"/>
</dbReference>
<evidence type="ECO:0000313" key="4">
    <source>
        <dbReference type="Proteomes" id="UP000243376"/>
    </source>
</evidence>
<protein>
    <submittedName>
        <fullName evidence="3">Universal stress protein</fullName>
    </submittedName>
</protein>
<accession>A0A2J6WR67</accession>
<gene>
    <name evidence="3" type="ORF">C0184_16845</name>
</gene>
<comment type="similarity">
    <text evidence="1">Belongs to the universal stress protein A family.</text>
</comment>
<dbReference type="Pfam" id="PF00582">
    <property type="entry name" value="Usp"/>
    <property type="match status" value="2"/>
</dbReference>
<dbReference type="AlphaFoldDB" id="A0A2J6WR67"/>
<dbReference type="Gene3D" id="3.40.50.620">
    <property type="entry name" value="HUPs"/>
    <property type="match status" value="2"/>
</dbReference>
<feature type="domain" description="UspA" evidence="2">
    <location>
        <begin position="157"/>
        <end position="285"/>
    </location>
</feature>
<feature type="domain" description="UspA" evidence="2">
    <location>
        <begin position="1"/>
        <end position="144"/>
    </location>
</feature>
<name>A0A2J6WR67_9CHLR</name>
<comment type="caution">
    <text evidence="3">The sequence shown here is derived from an EMBL/GenBank/DDBJ whole genome shotgun (WGS) entry which is preliminary data.</text>
</comment>
<dbReference type="CDD" id="cd00293">
    <property type="entry name" value="USP-like"/>
    <property type="match status" value="2"/>
</dbReference>
<dbReference type="InterPro" id="IPR014729">
    <property type="entry name" value="Rossmann-like_a/b/a_fold"/>
</dbReference>
<sequence length="301" mass="32611">MFRTILIPLDGSPVGEQARAAAARLARATDATVHLVHVHYPNALTPIVIETLPVIDAELHSLAAEHERFYLAQTAQSPLLHGLDVVTTRLEGPVAETLAAHAQTIQANMIVMTTHGWSGFEYFWLGSVTEALLRLTHTPLWIMRPGESAQRAAQPLQRILVPLDGSPLAEKILPVVQALAALDNARLILARVIDRLRSPPNPDIDTQHIEAYLQAVATRLEAQGTPTDIAVGTADQPARALLNLSRELNVDTIALATRGQGGWRQLMVGSTADKLIRGSPVPVLALYPSSHETATHRHKDG</sequence>